<comment type="caution">
    <text evidence="2">The sequence shown here is derived from an EMBL/GenBank/DDBJ whole genome shotgun (WGS) entry which is preliminary data.</text>
</comment>
<proteinExistence type="predicted"/>
<feature type="region of interest" description="Disordered" evidence="1">
    <location>
        <begin position="194"/>
        <end position="224"/>
    </location>
</feature>
<protein>
    <submittedName>
        <fullName evidence="2">Uncharacterized protein</fullName>
    </submittedName>
</protein>
<reference evidence="2 3" key="1">
    <citation type="journal article" date="2022" name="G3 (Bethesda)">
        <title>Enemy or ally: a genomic approach to elucidate the lifestyle of Phyllosticta citrichinaensis.</title>
        <authorList>
            <person name="Buijs V.A."/>
            <person name="Groenewald J.Z."/>
            <person name="Haridas S."/>
            <person name="LaButti K.M."/>
            <person name="Lipzen A."/>
            <person name="Martin F.M."/>
            <person name="Barry K."/>
            <person name="Grigoriev I.V."/>
            <person name="Crous P.W."/>
            <person name="Seidl M.F."/>
        </authorList>
    </citation>
    <scope>NUCLEOTIDE SEQUENCE [LARGE SCALE GENOMIC DNA]</scope>
    <source>
        <strain evidence="2 3">CBS 129764</strain>
    </source>
</reference>
<evidence type="ECO:0000313" key="2">
    <source>
        <dbReference type="EMBL" id="KAK8161591.1"/>
    </source>
</evidence>
<name>A0ABR1XMZ2_9PEZI</name>
<organism evidence="2 3">
    <name type="scientific">Phyllosticta citrichinensis</name>
    <dbReference type="NCBI Taxonomy" id="1130410"/>
    <lineage>
        <taxon>Eukaryota</taxon>
        <taxon>Fungi</taxon>
        <taxon>Dikarya</taxon>
        <taxon>Ascomycota</taxon>
        <taxon>Pezizomycotina</taxon>
        <taxon>Dothideomycetes</taxon>
        <taxon>Dothideomycetes incertae sedis</taxon>
        <taxon>Botryosphaeriales</taxon>
        <taxon>Phyllostictaceae</taxon>
        <taxon>Phyllosticta</taxon>
    </lineage>
</organism>
<feature type="compositionally biased region" description="Polar residues" evidence="1">
    <location>
        <begin position="194"/>
        <end position="215"/>
    </location>
</feature>
<dbReference type="Proteomes" id="UP001456524">
    <property type="component" value="Unassembled WGS sequence"/>
</dbReference>
<gene>
    <name evidence="2" type="ORF">IWX90DRAFT_274456</name>
</gene>
<sequence>MAGARPNGVTSGSQRLSNVYGVARQFHPRILRDYFERLNFFSPENHRKYGQLEAAVDRNAVSWVPLGSADNALYRLHPEFDGLLPHGKATRQSLPLEFLGVNTNVAPQTGSRRTADSAESDDVGNECFVAHQLGELTSWSRDKKRLRPSDEGEKYKNSDNWEKTGFFVVAQLSFSGIAERLYLIVDSFSQLEDGSRPLSTTTTGDDSLQNHTKSNLRAPDSRGPLSSFQAEVSTLLLLLRPYTNTWWSWCT</sequence>
<accession>A0ABR1XMZ2</accession>
<evidence type="ECO:0000313" key="3">
    <source>
        <dbReference type="Proteomes" id="UP001456524"/>
    </source>
</evidence>
<dbReference type="EMBL" id="JBBWUH010000007">
    <property type="protein sequence ID" value="KAK8161591.1"/>
    <property type="molecule type" value="Genomic_DNA"/>
</dbReference>
<keyword evidence="3" id="KW-1185">Reference proteome</keyword>
<evidence type="ECO:0000256" key="1">
    <source>
        <dbReference type="SAM" id="MobiDB-lite"/>
    </source>
</evidence>